<protein>
    <recommendedName>
        <fullName evidence="8">J domain-containing protein</fullName>
    </recommendedName>
</protein>
<keyword evidence="3 7" id="KW-1133">Transmembrane helix</keyword>
<feature type="domain" description="J" evidence="8">
    <location>
        <begin position="76"/>
        <end position="146"/>
    </location>
</feature>
<feature type="transmembrane region" description="Helical" evidence="7">
    <location>
        <begin position="167"/>
        <end position="186"/>
    </location>
</feature>
<dbReference type="PANTHER" id="PTHR44653">
    <property type="entry name" value="DNAJ HOMOLOG SUBFAMILY C MEMBER 1"/>
    <property type="match status" value="1"/>
</dbReference>
<evidence type="ECO:0000256" key="7">
    <source>
        <dbReference type="SAM" id="Phobius"/>
    </source>
</evidence>
<dbReference type="Proteomes" id="UP000001997">
    <property type="component" value="Unassembled WGS sequence"/>
</dbReference>
<dbReference type="EMBL" id="CH408155">
    <property type="protein sequence ID" value="EDK36989.2"/>
    <property type="molecule type" value="Genomic_DNA"/>
</dbReference>
<dbReference type="RefSeq" id="XP_001487710.2">
    <property type="nucleotide sequence ID" value="XM_001487660.1"/>
</dbReference>
<evidence type="ECO:0000313" key="10">
    <source>
        <dbReference type="Proteomes" id="UP000001997"/>
    </source>
</evidence>
<evidence type="ECO:0000313" key="9">
    <source>
        <dbReference type="EMBL" id="EDK36989.2"/>
    </source>
</evidence>
<feature type="region of interest" description="Disordered" evidence="6">
    <location>
        <begin position="291"/>
        <end position="332"/>
    </location>
</feature>
<dbReference type="PRINTS" id="PR00625">
    <property type="entry name" value="JDOMAIN"/>
</dbReference>
<dbReference type="InParanoid" id="A5DCT2"/>
<dbReference type="CDD" id="cd06257">
    <property type="entry name" value="DnaJ"/>
    <property type="match status" value="1"/>
</dbReference>
<dbReference type="KEGG" id="pgu:PGUG_01087"/>
<dbReference type="HOGENOM" id="CLU_037236_2_0_1"/>
<dbReference type="Pfam" id="PF00226">
    <property type="entry name" value="DnaJ"/>
    <property type="match status" value="1"/>
</dbReference>
<keyword evidence="1 7" id="KW-0812">Transmembrane</keyword>
<evidence type="ECO:0000259" key="8">
    <source>
        <dbReference type="PROSITE" id="PS50076"/>
    </source>
</evidence>
<dbReference type="InterPro" id="IPR036869">
    <property type="entry name" value="J_dom_sf"/>
</dbReference>
<accession>A5DCT2</accession>
<keyword evidence="4 7" id="KW-0472">Membrane</keyword>
<organism evidence="9 10">
    <name type="scientific">Meyerozyma guilliermondii (strain ATCC 6260 / CBS 566 / DSM 6381 / JCM 1539 / NBRC 10279 / NRRL Y-324)</name>
    <name type="common">Yeast</name>
    <name type="synonym">Candida guilliermondii</name>
    <dbReference type="NCBI Taxonomy" id="294746"/>
    <lineage>
        <taxon>Eukaryota</taxon>
        <taxon>Fungi</taxon>
        <taxon>Dikarya</taxon>
        <taxon>Ascomycota</taxon>
        <taxon>Saccharomycotina</taxon>
        <taxon>Pichiomycetes</taxon>
        <taxon>Debaryomycetaceae</taxon>
        <taxon>Meyerozyma</taxon>
    </lineage>
</organism>
<comment type="subcellular location">
    <subcellularLocation>
        <location evidence="5">Endomembrane system</location>
        <topology evidence="5">Single-pass membrane protein</topology>
    </subcellularLocation>
</comment>
<dbReference type="STRING" id="294746.A5DCT2"/>
<dbReference type="InterPro" id="IPR052606">
    <property type="entry name" value="DnaJ_domain_protein"/>
</dbReference>
<evidence type="ECO:0000256" key="4">
    <source>
        <dbReference type="ARBA" id="ARBA00023136"/>
    </source>
</evidence>
<feature type="transmembrane region" description="Helical" evidence="7">
    <location>
        <begin position="37"/>
        <end position="54"/>
    </location>
</feature>
<dbReference type="InterPro" id="IPR001623">
    <property type="entry name" value="DnaJ_domain"/>
</dbReference>
<evidence type="ECO:0000256" key="3">
    <source>
        <dbReference type="ARBA" id="ARBA00022989"/>
    </source>
</evidence>
<dbReference type="SMART" id="SM00271">
    <property type="entry name" value="DnaJ"/>
    <property type="match status" value="1"/>
</dbReference>
<dbReference type="OMA" id="WKGTAYL"/>
<dbReference type="GO" id="GO:0012505">
    <property type="term" value="C:endomembrane system"/>
    <property type="evidence" value="ECO:0007669"/>
    <property type="project" value="UniProtKB-SubCell"/>
</dbReference>
<gene>
    <name evidence="9" type="ORF">PGUG_01087</name>
</gene>
<reference evidence="9 10" key="1">
    <citation type="journal article" date="2009" name="Nature">
        <title>Evolution of pathogenicity and sexual reproduction in eight Candida genomes.</title>
        <authorList>
            <person name="Butler G."/>
            <person name="Rasmussen M.D."/>
            <person name="Lin M.F."/>
            <person name="Santos M.A."/>
            <person name="Sakthikumar S."/>
            <person name="Munro C.A."/>
            <person name="Rheinbay E."/>
            <person name="Grabherr M."/>
            <person name="Forche A."/>
            <person name="Reedy J.L."/>
            <person name="Agrafioti I."/>
            <person name="Arnaud M.B."/>
            <person name="Bates S."/>
            <person name="Brown A.J."/>
            <person name="Brunke S."/>
            <person name="Costanzo M.C."/>
            <person name="Fitzpatrick D.A."/>
            <person name="de Groot P.W."/>
            <person name="Harris D."/>
            <person name="Hoyer L.L."/>
            <person name="Hube B."/>
            <person name="Klis F.M."/>
            <person name="Kodira C."/>
            <person name="Lennard N."/>
            <person name="Logue M.E."/>
            <person name="Martin R."/>
            <person name="Neiman A.M."/>
            <person name="Nikolaou E."/>
            <person name="Quail M.A."/>
            <person name="Quinn J."/>
            <person name="Santos M.C."/>
            <person name="Schmitzberger F.F."/>
            <person name="Sherlock G."/>
            <person name="Shah P."/>
            <person name="Silverstein K.A."/>
            <person name="Skrzypek M.S."/>
            <person name="Soll D."/>
            <person name="Staggs R."/>
            <person name="Stansfield I."/>
            <person name="Stumpf M.P."/>
            <person name="Sudbery P.E."/>
            <person name="Srikantha T."/>
            <person name="Zeng Q."/>
            <person name="Berman J."/>
            <person name="Berriman M."/>
            <person name="Heitman J."/>
            <person name="Gow N.A."/>
            <person name="Lorenz M.C."/>
            <person name="Birren B.W."/>
            <person name="Kellis M."/>
            <person name="Cuomo C.A."/>
        </authorList>
    </citation>
    <scope>NUCLEOTIDE SEQUENCE [LARGE SCALE GENOMIC DNA]</scope>
    <source>
        <strain evidence="10">ATCC 6260 / CBS 566 / DSM 6381 / JCM 1539 / NBRC 10279 / NRRL Y-324</strain>
    </source>
</reference>
<dbReference type="eggNOG" id="KOG0724">
    <property type="taxonomic scope" value="Eukaryota"/>
</dbReference>
<evidence type="ECO:0000256" key="2">
    <source>
        <dbReference type="ARBA" id="ARBA00022729"/>
    </source>
</evidence>
<dbReference type="PROSITE" id="PS50076">
    <property type="entry name" value="DNAJ_2"/>
    <property type="match status" value="1"/>
</dbReference>
<dbReference type="PANTHER" id="PTHR44653:SF2">
    <property type="entry name" value="DNAJ HOMOLOG SUBFAMILY C MEMBER 1"/>
    <property type="match status" value="1"/>
</dbReference>
<evidence type="ECO:0000256" key="6">
    <source>
        <dbReference type="SAM" id="MobiDB-lite"/>
    </source>
</evidence>
<keyword evidence="10" id="KW-1185">Reference proteome</keyword>
<proteinExistence type="predicted"/>
<dbReference type="FunCoup" id="A5DCT2">
    <property type="interactions" value="40"/>
</dbReference>
<dbReference type="OrthoDB" id="413400at2759"/>
<evidence type="ECO:0000256" key="5">
    <source>
        <dbReference type="ARBA" id="ARBA00037847"/>
    </source>
</evidence>
<evidence type="ECO:0000256" key="1">
    <source>
        <dbReference type="ARBA" id="ARBA00022692"/>
    </source>
</evidence>
<keyword evidence="2" id="KW-0732">Signal</keyword>
<sequence>MLNSILKFQSQLFREIFSRIFHFANNFNFTDGHKMKLFYTVSWLVLVSFCLAWTKEDYEIFGLNDKVTHDLGEGSTFYSWLDLDRSATVQEISKAYRRKSRQLHPDKVGGSSKSARKTAEERFQRLSLVGNILRDQSLKRRYDYFLDKGFPKWKGTGYYYSKFRPGLVLTVFMLYILVGVLQWVALKISRSQDYKRIVNLKTDLKNSAWGGSAVPPADGSDRKIQNDANGKEFIVSASGEIFLVHDGERILIDENDVNVNPSIKESVLVTLPVYLWNISLGKVLGIIDLSPPPKPVSESEPQEIKKKKKKGERIELPNGKVVYGRPNARKRK</sequence>
<dbReference type="VEuPathDB" id="FungiDB:PGUG_01087"/>
<name>A5DCT2_PICGU</name>
<dbReference type="SUPFAM" id="SSF46565">
    <property type="entry name" value="Chaperone J-domain"/>
    <property type="match status" value="1"/>
</dbReference>
<dbReference type="Gene3D" id="1.10.287.110">
    <property type="entry name" value="DnaJ domain"/>
    <property type="match status" value="1"/>
</dbReference>
<dbReference type="GeneID" id="5128676"/>
<dbReference type="AlphaFoldDB" id="A5DCT2"/>